<organism evidence="2 3">
    <name type="scientific">Fuerstiella marisgermanici</name>
    <dbReference type="NCBI Taxonomy" id="1891926"/>
    <lineage>
        <taxon>Bacteria</taxon>
        <taxon>Pseudomonadati</taxon>
        <taxon>Planctomycetota</taxon>
        <taxon>Planctomycetia</taxon>
        <taxon>Planctomycetales</taxon>
        <taxon>Planctomycetaceae</taxon>
        <taxon>Fuerstiella</taxon>
    </lineage>
</organism>
<gene>
    <name evidence="2" type="ORF">Fuma_04487</name>
</gene>
<dbReference type="STRING" id="1891926.Fuma_04487"/>
<evidence type="ECO:0000313" key="3">
    <source>
        <dbReference type="Proteomes" id="UP000187735"/>
    </source>
</evidence>
<dbReference type="EMBL" id="CP017641">
    <property type="protein sequence ID" value="APZ94837.1"/>
    <property type="molecule type" value="Genomic_DNA"/>
</dbReference>
<dbReference type="OrthoDB" id="291375at2"/>
<sequence length="54" mass="5946">MSEQPTPEKLTGPESPHFCTDGDSAENVQGWTEIEEGRFMPRRVRGSGRGRALG</sequence>
<reference evidence="2 3" key="1">
    <citation type="journal article" date="2016" name="Front. Microbiol.">
        <title>Fuerstia marisgermanicae gen. nov., sp. nov., an Unusual Member of the Phylum Planctomycetes from the German Wadden Sea.</title>
        <authorList>
            <person name="Kohn T."/>
            <person name="Heuer A."/>
            <person name="Jogler M."/>
            <person name="Vollmers J."/>
            <person name="Boedeker C."/>
            <person name="Bunk B."/>
            <person name="Rast P."/>
            <person name="Borchert D."/>
            <person name="Glockner I."/>
            <person name="Freese H.M."/>
            <person name="Klenk H.P."/>
            <person name="Overmann J."/>
            <person name="Kaster A.K."/>
            <person name="Rohde M."/>
            <person name="Wiegand S."/>
            <person name="Jogler C."/>
        </authorList>
    </citation>
    <scope>NUCLEOTIDE SEQUENCE [LARGE SCALE GENOMIC DNA]</scope>
    <source>
        <strain evidence="2 3">NH11</strain>
    </source>
</reference>
<dbReference type="KEGG" id="fmr:Fuma_04487"/>
<protein>
    <submittedName>
        <fullName evidence="2">Uncharacterized protein</fullName>
    </submittedName>
</protein>
<proteinExistence type="predicted"/>
<feature type="region of interest" description="Disordered" evidence="1">
    <location>
        <begin position="1"/>
        <end position="54"/>
    </location>
</feature>
<keyword evidence="3" id="KW-1185">Reference proteome</keyword>
<evidence type="ECO:0000256" key="1">
    <source>
        <dbReference type="SAM" id="MobiDB-lite"/>
    </source>
</evidence>
<accession>A0A1P8WLB2</accession>
<evidence type="ECO:0000313" key="2">
    <source>
        <dbReference type="EMBL" id="APZ94837.1"/>
    </source>
</evidence>
<dbReference type="AlphaFoldDB" id="A0A1P8WLB2"/>
<name>A0A1P8WLB2_9PLAN</name>
<dbReference type="RefSeq" id="WP_158521099.1">
    <property type="nucleotide sequence ID" value="NZ_CP017641.1"/>
</dbReference>
<dbReference type="Proteomes" id="UP000187735">
    <property type="component" value="Chromosome"/>
</dbReference>